<gene>
    <name evidence="2" type="ORF">SSLN_LOCUS16008</name>
</gene>
<feature type="compositionally biased region" description="Pro residues" evidence="1">
    <location>
        <begin position="101"/>
        <end position="111"/>
    </location>
</feature>
<feature type="compositionally biased region" description="Pro residues" evidence="1">
    <location>
        <begin position="39"/>
        <end position="52"/>
    </location>
</feature>
<dbReference type="WBParaSite" id="SSLN_0001661601-mRNA-1">
    <property type="protein sequence ID" value="SSLN_0001661601-mRNA-1"/>
    <property type="gene ID" value="SSLN_0001661601"/>
</dbReference>
<sequence>MPKPSQLALAANAHSARESAWSDIFELGATTIPQHQPLPHLPQIPRRQPPQPLITSSMPRRPISLTPSSLLHSLRRARRRTPLAPLPPPREPPLTTCHLLPPTPPPSPPSVPAMGTRY</sequence>
<feature type="region of interest" description="Disordered" evidence="1">
    <location>
        <begin position="32"/>
        <end position="118"/>
    </location>
</feature>
<dbReference type="AlphaFoldDB" id="A0A183THR0"/>
<dbReference type="EMBL" id="UYSU01040553">
    <property type="protein sequence ID" value="VDM02394.1"/>
    <property type="molecule type" value="Genomic_DNA"/>
</dbReference>
<name>A0A183THR0_SCHSO</name>
<evidence type="ECO:0000313" key="3">
    <source>
        <dbReference type="Proteomes" id="UP000275846"/>
    </source>
</evidence>
<organism evidence="4">
    <name type="scientific">Schistocephalus solidus</name>
    <name type="common">Tapeworm</name>
    <dbReference type="NCBI Taxonomy" id="70667"/>
    <lineage>
        <taxon>Eukaryota</taxon>
        <taxon>Metazoa</taxon>
        <taxon>Spiralia</taxon>
        <taxon>Lophotrochozoa</taxon>
        <taxon>Platyhelminthes</taxon>
        <taxon>Cestoda</taxon>
        <taxon>Eucestoda</taxon>
        <taxon>Diphyllobothriidea</taxon>
        <taxon>Diphyllobothriidae</taxon>
        <taxon>Schistocephalus</taxon>
    </lineage>
</organism>
<evidence type="ECO:0000313" key="2">
    <source>
        <dbReference type="EMBL" id="VDM02394.1"/>
    </source>
</evidence>
<evidence type="ECO:0000313" key="4">
    <source>
        <dbReference type="WBParaSite" id="SSLN_0001661601-mRNA-1"/>
    </source>
</evidence>
<keyword evidence="3" id="KW-1185">Reference proteome</keyword>
<reference evidence="2 3" key="2">
    <citation type="submission" date="2018-11" db="EMBL/GenBank/DDBJ databases">
        <authorList>
            <consortium name="Pathogen Informatics"/>
        </authorList>
    </citation>
    <scope>NUCLEOTIDE SEQUENCE [LARGE SCALE GENOMIC DNA]</scope>
    <source>
        <strain evidence="2 3">NST_G2</strain>
    </source>
</reference>
<proteinExistence type="predicted"/>
<dbReference type="Proteomes" id="UP000275846">
    <property type="component" value="Unassembled WGS sequence"/>
</dbReference>
<protein>
    <submittedName>
        <fullName evidence="2 4">Uncharacterized protein</fullName>
    </submittedName>
</protein>
<accession>A0A183THR0</accession>
<evidence type="ECO:0000256" key="1">
    <source>
        <dbReference type="SAM" id="MobiDB-lite"/>
    </source>
</evidence>
<reference evidence="4" key="1">
    <citation type="submission" date="2016-06" db="UniProtKB">
        <authorList>
            <consortium name="WormBaseParasite"/>
        </authorList>
    </citation>
    <scope>IDENTIFICATION</scope>
</reference>